<feature type="compositionally biased region" description="Low complexity" evidence="1">
    <location>
        <begin position="221"/>
        <end position="230"/>
    </location>
</feature>
<keyword evidence="2" id="KW-0812">Transmembrane</keyword>
<protein>
    <submittedName>
        <fullName evidence="3">Uncharacterized protein</fullName>
    </submittedName>
</protein>
<evidence type="ECO:0000313" key="3">
    <source>
        <dbReference type="EMBL" id="KIK92086.1"/>
    </source>
</evidence>
<reference evidence="3 4" key="1">
    <citation type="submission" date="2014-04" db="EMBL/GenBank/DDBJ databases">
        <authorList>
            <consortium name="DOE Joint Genome Institute"/>
            <person name="Kuo A."/>
            <person name="Kohler A."/>
            <person name="Jargeat P."/>
            <person name="Nagy L.G."/>
            <person name="Floudas D."/>
            <person name="Copeland A."/>
            <person name="Barry K.W."/>
            <person name="Cichocki N."/>
            <person name="Veneault-Fourrey C."/>
            <person name="LaButti K."/>
            <person name="Lindquist E.A."/>
            <person name="Lipzen A."/>
            <person name="Lundell T."/>
            <person name="Morin E."/>
            <person name="Murat C."/>
            <person name="Sun H."/>
            <person name="Tunlid A."/>
            <person name="Henrissat B."/>
            <person name="Grigoriev I.V."/>
            <person name="Hibbett D.S."/>
            <person name="Martin F."/>
            <person name="Nordberg H.P."/>
            <person name="Cantor M.N."/>
            <person name="Hua S.X."/>
        </authorList>
    </citation>
    <scope>NUCLEOTIDE SEQUENCE [LARGE SCALE GENOMIC DNA]</scope>
    <source>
        <strain evidence="3 4">Ve08.2h10</strain>
    </source>
</reference>
<feature type="compositionally biased region" description="Polar residues" evidence="1">
    <location>
        <begin position="150"/>
        <end position="165"/>
    </location>
</feature>
<dbReference type="Proteomes" id="UP000054538">
    <property type="component" value="Unassembled WGS sequence"/>
</dbReference>
<gene>
    <name evidence="3" type="ORF">PAXRUDRAFT_148082</name>
</gene>
<dbReference type="HOGENOM" id="CLU_958288_0_0_1"/>
<organism evidence="3 4">
    <name type="scientific">Paxillus rubicundulus Ve08.2h10</name>
    <dbReference type="NCBI Taxonomy" id="930991"/>
    <lineage>
        <taxon>Eukaryota</taxon>
        <taxon>Fungi</taxon>
        <taxon>Dikarya</taxon>
        <taxon>Basidiomycota</taxon>
        <taxon>Agaricomycotina</taxon>
        <taxon>Agaricomycetes</taxon>
        <taxon>Agaricomycetidae</taxon>
        <taxon>Boletales</taxon>
        <taxon>Paxilineae</taxon>
        <taxon>Paxillaceae</taxon>
        <taxon>Paxillus</taxon>
    </lineage>
</organism>
<evidence type="ECO:0000313" key="4">
    <source>
        <dbReference type="Proteomes" id="UP000054538"/>
    </source>
</evidence>
<evidence type="ECO:0000256" key="2">
    <source>
        <dbReference type="SAM" id="Phobius"/>
    </source>
</evidence>
<dbReference type="AlphaFoldDB" id="A0A0D0DTS0"/>
<sequence>LPRLSSTDAEGSTVFVTTTFATVVPTIVDAPTSSGSSNTNLAAIIGGTVGGVVGLVIFALFLFCIRKRSKKDEFDGDFDPDRVVGHSTGGGTLPQVDLTDDVTPFPQQYGDYGGGSMRQYGDSPYLMNAAVAGAGAAAGAGAGMPGGATSPLTSPSRYSDATSYHQAGGPSSAEGYPQNNQFMRPGGGPPPGGYQQPVNMYGAGPADWFTPQPMISPPPSTVASTTATSRSAKEREALARNGEGTGTGTGLALATQHEVAEGSGEVVVHQDAGRAPSDGHHSPNEIPPAYESISQ</sequence>
<dbReference type="InParanoid" id="A0A0D0DTS0"/>
<feature type="region of interest" description="Disordered" evidence="1">
    <location>
        <begin position="138"/>
        <end position="250"/>
    </location>
</feature>
<keyword evidence="2" id="KW-0472">Membrane</keyword>
<feature type="non-terminal residue" evidence="3">
    <location>
        <position position="1"/>
    </location>
</feature>
<evidence type="ECO:0000256" key="1">
    <source>
        <dbReference type="SAM" id="MobiDB-lite"/>
    </source>
</evidence>
<name>A0A0D0DTS0_9AGAM</name>
<feature type="transmembrane region" description="Helical" evidence="2">
    <location>
        <begin position="41"/>
        <end position="65"/>
    </location>
</feature>
<reference evidence="4" key="2">
    <citation type="submission" date="2015-01" db="EMBL/GenBank/DDBJ databases">
        <title>Evolutionary Origins and Diversification of the Mycorrhizal Mutualists.</title>
        <authorList>
            <consortium name="DOE Joint Genome Institute"/>
            <consortium name="Mycorrhizal Genomics Consortium"/>
            <person name="Kohler A."/>
            <person name="Kuo A."/>
            <person name="Nagy L.G."/>
            <person name="Floudas D."/>
            <person name="Copeland A."/>
            <person name="Barry K.W."/>
            <person name="Cichocki N."/>
            <person name="Veneault-Fourrey C."/>
            <person name="LaButti K."/>
            <person name="Lindquist E.A."/>
            <person name="Lipzen A."/>
            <person name="Lundell T."/>
            <person name="Morin E."/>
            <person name="Murat C."/>
            <person name="Riley R."/>
            <person name="Ohm R."/>
            <person name="Sun H."/>
            <person name="Tunlid A."/>
            <person name="Henrissat B."/>
            <person name="Grigoriev I.V."/>
            <person name="Hibbett D.S."/>
            <person name="Martin F."/>
        </authorList>
    </citation>
    <scope>NUCLEOTIDE SEQUENCE [LARGE SCALE GENOMIC DNA]</scope>
    <source>
        <strain evidence="4">Ve08.2h10</strain>
    </source>
</reference>
<keyword evidence="2" id="KW-1133">Transmembrane helix</keyword>
<dbReference type="OrthoDB" id="2683711at2759"/>
<proteinExistence type="predicted"/>
<accession>A0A0D0DTS0</accession>
<dbReference type="STRING" id="930991.A0A0D0DTS0"/>
<feature type="region of interest" description="Disordered" evidence="1">
    <location>
        <begin position="270"/>
        <end position="295"/>
    </location>
</feature>
<dbReference type="EMBL" id="KN825316">
    <property type="protein sequence ID" value="KIK92086.1"/>
    <property type="molecule type" value="Genomic_DNA"/>
</dbReference>
<keyword evidence="4" id="KW-1185">Reference proteome</keyword>